<dbReference type="GO" id="GO:0004601">
    <property type="term" value="F:peroxidase activity"/>
    <property type="evidence" value="ECO:0007669"/>
    <property type="project" value="UniProtKB-KW"/>
</dbReference>
<dbReference type="SUPFAM" id="SSF48317">
    <property type="entry name" value="Acid phosphatase/Vanadium-dependent haloperoxidase"/>
    <property type="match status" value="1"/>
</dbReference>
<protein>
    <submittedName>
        <fullName evidence="2">Vanadium-dependent haloperoxidase</fullName>
        <ecNumber evidence="2">1.11.1.-</ecNumber>
    </submittedName>
</protein>
<keyword evidence="2" id="KW-0560">Oxidoreductase</keyword>
<dbReference type="PANTHER" id="PTHR34599:SF2">
    <property type="entry name" value="TRAF-TYPE DOMAIN-CONTAINING PROTEIN"/>
    <property type="match status" value="1"/>
</dbReference>
<dbReference type="PATRIC" id="fig|63186.3.peg.2057"/>
<dbReference type="KEGG" id="zga:ZOBELLIA_2088"/>
<proteinExistence type="predicted"/>
<dbReference type="EC" id="1.11.1.-" evidence="2"/>
<dbReference type="Pfam" id="PF01569">
    <property type="entry name" value="PAP2"/>
    <property type="match status" value="1"/>
</dbReference>
<dbReference type="HOGENOM" id="CLU_020920_2_1_10"/>
<dbReference type="PROSITE" id="PS51257">
    <property type="entry name" value="PROKAR_LIPOPROTEIN"/>
    <property type="match status" value="1"/>
</dbReference>
<dbReference type="AlphaFoldDB" id="G0LBK6"/>
<evidence type="ECO:0000313" key="3">
    <source>
        <dbReference type="Proteomes" id="UP000008898"/>
    </source>
</evidence>
<dbReference type="InterPro" id="IPR000326">
    <property type="entry name" value="PAP2/HPO"/>
</dbReference>
<dbReference type="Proteomes" id="UP000008898">
    <property type="component" value="Chromosome"/>
</dbReference>
<reference evidence="2 3" key="2">
    <citation type="journal article" date="2012" name="Environ. Microbiol.">
        <title>Characterization of the first alginolytic operons in a marine bacterium: from their emergence in marine Flavobacteriia to their independent transfers to marine Proteobacteria and human gut Bacteroides.</title>
        <authorList>
            <person name="Thomas F."/>
            <person name="Barbeyron T."/>
            <person name="Tonon T."/>
            <person name="Genicot S."/>
            <person name="Czjzek M."/>
            <person name="Michel G."/>
        </authorList>
    </citation>
    <scope>NUCLEOTIDE SEQUENCE [LARGE SCALE GENOMIC DNA]</scope>
    <source>
        <strain evidence="3">DSM 12802 / CCUG 47099 / CIP 106680 / NCIMB 13871 / Dsij</strain>
    </source>
</reference>
<dbReference type="Gene3D" id="1.10.606.20">
    <property type="match status" value="1"/>
</dbReference>
<dbReference type="STRING" id="63186.ZOBELLIA_2088"/>
<name>G0LBK6_ZOBGA</name>
<dbReference type="InterPro" id="IPR036938">
    <property type="entry name" value="PAP2/HPO_sf"/>
</dbReference>
<keyword evidence="3" id="KW-1185">Reference proteome</keyword>
<sequence>MKRLSRFIIVCTVLMVSCGTNHDKERLDTYFEGGLSRYNRELTNVIVSDIFTPPVASRIYAYSNIAAYEGIRFMDSTKLSLSSRLNGLKELSTPDPSKNYYYPLVSIVAFTQVGKSLVFDLDKVEAIKNKMLGEVKEIGMDQEVYRNSIDLGETLASEILAWAAKDGYLRRTALPRYSVSDDPGRWRPTPPDYMEAIEPHWNTLRPFVLDSAAQFDPGLPTPFDSAEDSPFYKEAMEVYETVENLDDDKLEVAKFWDCNPNISHTKGHVMYFQQQISPGGHWMHIAAQILEEQKVDGVKAAETMSMLGVALADAFISCWDQKYKSSLTRPETYINNYIDQDWEPILQTPAFPEHTSGHSVASSAAATVLTGVFGDDYAFVDATEVPYGLPPRSFQSFWQAAEEAAISRLYGGIHYRPAIELGVKQGRAVGRLVLERLRKEH</sequence>
<evidence type="ECO:0000313" key="2">
    <source>
        <dbReference type="EMBL" id="CAZ96246.1"/>
    </source>
</evidence>
<reference evidence="3" key="1">
    <citation type="submission" date="2009-07" db="EMBL/GenBank/DDBJ databases">
        <title>Complete genome sequence of Zobellia galactanivorans Dsij.</title>
        <authorList>
            <consortium name="Genoscope - CEA"/>
        </authorList>
    </citation>
    <scope>NUCLEOTIDE SEQUENCE [LARGE SCALE GENOMIC DNA]</scope>
    <source>
        <strain evidence="3">DSM 12802 / CCUG 47099 / CIP 106680 / NCIMB 13871 / Dsij</strain>
    </source>
</reference>
<dbReference type="InterPro" id="IPR052559">
    <property type="entry name" value="V-haloperoxidase"/>
</dbReference>
<dbReference type="PANTHER" id="PTHR34599">
    <property type="entry name" value="PEROXIDASE-RELATED"/>
    <property type="match status" value="1"/>
</dbReference>
<evidence type="ECO:0000259" key="1">
    <source>
        <dbReference type="Pfam" id="PF01569"/>
    </source>
</evidence>
<keyword evidence="2" id="KW-0575">Peroxidase</keyword>
<accession>G0LBK6</accession>
<gene>
    <name evidence="2" type="ordered locus">zobellia_2088</name>
</gene>
<feature type="domain" description="Phosphatidic acid phosphatase type 2/haloperoxidase" evidence="1">
    <location>
        <begin position="308"/>
        <end position="434"/>
    </location>
</feature>
<dbReference type="OrthoDB" id="9780455at2"/>
<dbReference type="CDD" id="cd03398">
    <property type="entry name" value="PAP2_haloperoxidase"/>
    <property type="match status" value="1"/>
</dbReference>
<organism evidence="2 3">
    <name type="scientific">Zobellia galactanivorans (strain DSM 12802 / CCUG 47099 / CIP 106680 / NCIMB 13871 / Dsij)</name>
    <dbReference type="NCBI Taxonomy" id="63186"/>
    <lineage>
        <taxon>Bacteria</taxon>
        <taxon>Pseudomonadati</taxon>
        <taxon>Bacteroidota</taxon>
        <taxon>Flavobacteriia</taxon>
        <taxon>Flavobacteriales</taxon>
        <taxon>Flavobacteriaceae</taxon>
        <taxon>Zobellia</taxon>
    </lineage>
</organism>
<dbReference type="RefSeq" id="WP_013993446.1">
    <property type="nucleotide sequence ID" value="NC_015844.1"/>
</dbReference>
<dbReference type="EMBL" id="FP476056">
    <property type="protein sequence ID" value="CAZ96246.1"/>
    <property type="molecule type" value="Genomic_DNA"/>
</dbReference>